<keyword evidence="2" id="KW-1185">Reference proteome</keyword>
<organism evidence="1 2">
    <name type="scientific">Pedosphaera parvula (strain Ellin514)</name>
    <dbReference type="NCBI Taxonomy" id="320771"/>
    <lineage>
        <taxon>Bacteria</taxon>
        <taxon>Pseudomonadati</taxon>
        <taxon>Verrucomicrobiota</taxon>
        <taxon>Pedosphaerae</taxon>
        <taxon>Pedosphaerales</taxon>
        <taxon>Pedosphaeraceae</taxon>
        <taxon>Pedosphaera</taxon>
    </lineage>
</organism>
<sequence>MLAYAKEQWEQVNKGTNQWPSRHDLNVYLGGKKKVFEEAIQPINGEVYIINKVGARFMPIFRLLGMNSKKDNWSASRILKASQQYHSQQIRILQDKHLQDFFHRPLRTRAKAPNPRPSSA</sequence>
<dbReference type="Proteomes" id="UP000003688">
    <property type="component" value="Unassembled WGS sequence"/>
</dbReference>
<gene>
    <name evidence="1" type="ORF">Cflav_PD6079</name>
</gene>
<accession>B9XAA3</accession>
<evidence type="ECO:0000313" key="2">
    <source>
        <dbReference type="Proteomes" id="UP000003688"/>
    </source>
</evidence>
<dbReference type="AlphaFoldDB" id="B9XAA3"/>
<protein>
    <submittedName>
        <fullName evidence="1">Uncharacterized protein</fullName>
    </submittedName>
</protein>
<dbReference type="EMBL" id="ABOX02000001">
    <property type="protein sequence ID" value="EEF63444.1"/>
    <property type="molecule type" value="Genomic_DNA"/>
</dbReference>
<reference evidence="1 2" key="1">
    <citation type="journal article" date="2011" name="J. Bacteriol.">
        <title>Genome sequence of 'Pedosphaera parvula' Ellin514, an aerobic Verrucomicrobial isolate from pasture soil.</title>
        <authorList>
            <person name="Kant R."/>
            <person name="van Passel M.W."/>
            <person name="Sangwan P."/>
            <person name="Palva A."/>
            <person name="Lucas S."/>
            <person name="Copeland A."/>
            <person name="Lapidus A."/>
            <person name="Glavina Del Rio T."/>
            <person name="Dalin E."/>
            <person name="Tice H."/>
            <person name="Bruce D."/>
            <person name="Goodwin L."/>
            <person name="Pitluck S."/>
            <person name="Chertkov O."/>
            <person name="Larimer F.W."/>
            <person name="Land M.L."/>
            <person name="Hauser L."/>
            <person name="Brettin T.S."/>
            <person name="Detter J.C."/>
            <person name="Han S."/>
            <person name="de Vos W.M."/>
            <person name="Janssen P.H."/>
            <person name="Smidt H."/>
        </authorList>
    </citation>
    <scope>NUCLEOTIDE SEQUENCE [LARGE SCALE GENOMIC DNA]</scope>
    <source>
        <strain evidence="1 2">Ellin514</strain>
    </source>
</reference>
<name>B9XAA3_PEDPL</name>
<proteinExistence type="predicted"/>
<evidence type="ECO:0000313" key="1">
    <source>
        <dbReference type="EMBL" id="EEF63444.1"/>
    </source>
</evidence>
<comment type="caution">
    <text evidence="1">The sequence shown here is derived from an EMBL/GenBank/DDBJ whole genome shotgun (WGS) entry which is preliminary data.</text>
</comment>